<dbReference type="STRING" id="71657.SAMN02982996_01891"/>
<protein>
    <submittedName>
        <fullName evidence="2">Uncharacterized protein</fullName>
    </submittedName>
</protein>
<reference evidence="2 3" key="1">
    <citation type="submission" date="2016-10" db="EMBL/GenBank/DDBJ databases">
        <authorList>
            <person name="de Groot N.N."/>
        </authorList>
    </citation>
    <scope>NUCLEOTIDE SEQUENCE [LARGE SCALE GENOMIC DNA]</scope>
    <source>
        <strain evidence="2 3">ATCC 29281</strain>
    </source>
</reference>
<gene>
    <name evidence="2" type="ORF">SAMN02982996_01891</name>
</gene>
<name>A0A1H4C117_9GAMM</name>
<organism evidence="2 3">
    <name type="scientific">Lonsdalea quercina</name>
    <dbReference type="NCBI Taxonomy" id="71657"/>
    <lineage>
        <taxon>Bacteria</taxon>
        <taxon>Pseudomonadati</taxon>
        <taxon>Pseudomonadota</taxon>
        <taxon>Gammaproteobacteria</taxon>
        <taxon>Enterobacterales</taxon>
        <taxon>Pectobacteriaceae</taxon>
        <taxon>Lonsdalea</taxon>
    </lineage>
</organism>
<dbReference type="Proteomes" id="UP000187280">
    <property type="component" value="Unassembled WGS sequence"/>
</dbReference>
<keyword evidence="3" id="KW-1185">Reference proteome</keyword>
<dbReference type="AlphaFoldDB" id="A0A1H4C117"/>
<accession>A0A1H4C117</accession>
<evidence type="ECO:0000256" key="1">
    <source>
        <dbReference type="SAM" id="MobiDB-lite"/>
    </source>
</evidence>
<evidence type="ECO:0000313" key="3">
    <source>
        <dbReference type="Proteomes" id="UP000187280"/>
    </source>
</evidence>
<feature type="compositionally biased region" description="Polar residues" evidence="1">
    <location>
        <begin position="23"/>
        <end position="32"/>
    </location>
</feature>
<proteinExistence type="predicted"/>
<feature type="region of interest" description="Disordered" evidence="1">
    <location>
        <begin position="1"/>
        <end position="32"/>
    </location>
</feature>
<evidence type="ECO:0000313" key="2">
    <source>
        <dbReference type="EMBL" id="SEA54013.1"/>
    </source>
</evidence>
<sequence length="103" mass="11858">MTGLSRRRQTAAFSARPLKDSHPQNSKSSETLTEVPAASIHHHFLLLIIRLAALWYQRVALQAGFFHVLTKKRREMSRYKTLKKYTLATYSTGRPVQCRIICT</sequence>
<dbReference type="EMBL" id="FNQS01000005">
    <property type="protein sequence ID" value="SEA54013.1"/>
    <property type="molecule type" value="Genomic_DNA"/>
</dbReference>